<dbReference type="EMBL" id="JAMWMR010000004">
    <property type="protein sequence ID" value="MCN9240398.1"/>
    <property type="molecule type" value="Genomic_DNA"/>
</dbReference>
<comment type="caution">
    <text evidence="2">The sequence shown here is derived from an EMBL/GenBank/DDBJ whole genome shotgun (WGS) entry which is preliminary data.</text>
</comment>
<keyword evidence="3" id="KW-1185">Reference proteome</keyword>
<name>A0ABT0Z9H7_9ACTN</name>
<proteinExistence type="predicted"/>
<dbReference type="Pfam" id="PF13460">
    <property type="entry name" value="NAD_binding_10"/>
    <property type="match status" value="1"/>
</dbReference>
<dbReference type="InterPro" id="IPR016040">
    <property type="entry name" value="NAD(P)-bd_dom"/>
</dbReference>
<dbReference type="RefSeq" id="WP_252422799.1">
    <property type="nucleotide sequence ID" value="NZ_JAMWMR010000004.1"/>
</dbReference>
<feature type="domain" description="NAD(P)-binding" evidence="1">
    <location>
        <begin position="7"/>
        <end position="178"/>
    </location>
</feature>
<dbReference type="InterPro" id="IPR051604">
    <property type="entry name" value="Ergot_Alk_Oxidoreductase"/>
</dbReference>
<organism evidence="2 3">
    <name type="scientific">Streptomyces macrolidinus</name>
    <dbReference type="NCBI Taxonomy" id="2952607"/>
    <lineage>
        <taxon>Bacteria</taxon>
        <taxon>Bacillati</taxon>
        <taxon>Actinomycetota</taxon>
        <taxon>Actinomycetes</taxon>
        <taxon>Kitasatosporales</taxon>
        <taxon>Streptomycetaceae</taxon>
        <taxon>Streptomyces</taxon>
    </lineage>
</organism>
<dbReference type="Gene3D" id="3.40.50.720">
    <property type="entry name" value="NAD(P)-binding Rossmann-like Domain"/>
    <property type="match status" value="1"/>
</dbReference>
<dbReference type="InterPro" id="IPR036291">
    <property type="entry name" value="NAD(P)-bd_dom_sf"/>
</dbReference>
<sequence>MMILVTGATGNIGRELTRELDAKGAELRLLVRDPARAARLPERAERAVGDLGDPATLAPAFVGVDRLFLLTQGIGTDHTAAAIAAAEAAGVDHIVNVSSLHVTLDPIPAMGRWHHEREKIIRASGIPTTLLQPGGFMTNALDWLPTIREGNHVLDPVGPGRYAPIDPADIAAVAALALVEDGHQDKEYVLTGDETVTIAEQVRTISETIGRDIEVREAATPADIVRSRFPDGAPQALADAITEGFTLMRADTVGFRTDTVERLLGRKPHTFADWCTRNAEAFLRPEPA</sequence>
<dbReference type="Gene3D" id="3.90.25.10">
    <property type="entry name" value="UDP-galactose 4-epimerase, domain 1"/>
    <property type="match status" value="1"/>
</dbReference>
<evidence type="ECO:0000313" key="2">
    <source>
        <dbReference type="EMBL" id="MCN9240398.1"/>
    </source>
</evidence>
<gene>
    <name evidence="2" type="ORF">NGF19_06240</name>
</gene>
<reference evidence="2 3" key="1">
    <citation type="submission" date="2022-05" db="EMBL/GenBank/DDBJ databases">
        <title>Streptomyces sp. nov. RY43-2 isolated from soil of a peat swamp forest.</title>
        <authorList>
            <person name="Kanchanasin P."/>
            <person name="Tanasupawat S."/>
            <person name="Phongsopitanun W."/>
        </authorList>
    </citation>
    <scope>NUCLEOTIDE SEQUENCE [LARGE SCALE GENOMIC DNA]</scope>
    <source>
        <strain evidence="2 3">RY43-2</strain>
    </source>
</reference>
<dbReference type="PANTHER" id="PTHR43162:SF1">
    <property type="entry name" value="PRESTALK A DIFFERENTIATION PROTEIN A"/>
    <property type="match status" value="1"/>
</dbReference>
<dbReference type="PANTHER" id="PTHR43162">
    <property type="match status" value="1"/>
</dbReference>
<evidence type="ECO:0000313" key="3">
    <source>
        <dbReference type="Proteomes" id="UP001523219"/>
    </source>
</evidence>
<dbReference type="Proteomes" id="UP001523219">
    <property type="component" value="Unassembled WGS sequence"/>
</dbReference>
<accession>A0ABT0Z9H7</accession>
<evidence type="ECO:0000259" key="1">
    <source>
        <dbReference type="Pfam" id="PF13460"/>
    </source>
</evidence>
<dbReference type="SUPFAM" id="SSF51735">
    <property type="entry name" value="NAD(P)-binding Rossmann-fold domains"/>
    <property type="match status" value="1"/>
</dbReference>
<protein>
    <submittedName>
        <fullName evidence="2">NAD(P)H-binding protein</fullName>
    </submittedName>
</protein>